<dbReference type="AlphaFoldDB" id="A0A7J9GHI4"/>
<name>A0A7J9GHI4_9ROSI</name>
<dbReference type="Proteomes" id="UP000593560">
    <property type="component" value="Unassembled WGS sequence"/>
</dbReference>
<protein>
    <submittedName>
        <fullName evidence="1">Uncharacterized protein</fullName>
    </submittedName>
</protein>
<organism evidence="1 2">
    <name type="scientific">Gossypium harknessii</name>
    <dbReference type="NCBI Taxonomy" id="34285"/>
    <lineage>
        <taxon>Eukaryota</taxon>
        <taxon>Viridiplantae</taxon>
        <taxon>Streptophyta</taxon>
        <taxon>Embryophyta</taxon>
        <taxon>Tracheophyta</taxon>
        <taxon>Spermatophyta</taxon>
        <taxon>Magnoliopsida</taxon>
        <taxon>eudicotyledons</taxon>
        <taxon>Gunneridae</taxon>
        <taxon>Pentapetalae</taxon>
        <taxon>rosids</taxon>
        <taxon>malvids</taxon>
        <taxon>Malvales</taxon>
        <taxon>Malvaceae</taxon>
        <taxon>Malvoideae</taxon>
        <taxon>Gossypium</taxon>
    </lineage>
</organism>
<dbReference type="EMBL" id="JABFAD010000004">
    <property type="protein sequence ID" value="MBA0797006.1"/>
    <property type="molecule type" value="Genomic_DNA"/>
</dbReference>
<proteinExistence type="predicted"/>
<sequence>MMLPLFLVSHLQSFSTWTPLLYLVVSCNSD</sequence>
<accession>A0A7J9GHI4</accession>
<evidence type="ECO:0000313" key="2">
    <source>
        <dbReference type="Proteomes" id="UP000593560"/>
    </source>
</evidence>
<reference evidence="1 2" key="1">
    <citation type="journal article" date="2019" name="Genome Biol. Evol.">
        <title>Insights into the evolution of the New World diploid cottons (Gossypium, subgenus Houzingenia) based on genome sequencing.</title>
        <authorList>
            <person name="Grover C.E."/>
            <person name="Arick M.A. 2nd"/>
            <person name="Thrash A."/>
            <person name="Conover J.L."/>
            <person name="Sanders W.S."/>
            <person name="Peterson D.G."/>
            <person name="Frelichowski J.E."/>
            <person name="Scheffler J.A."/>
            <person name="Scheffler B.E."/>
            <person name="Wendel J.F."/>
        </authorList>
    </citation>
    <scope>NUCLEOTIDE SEQUENCE [LARGE SCALE GENOMIC DNA]</scope>
    <source>
        <strain evidence="1">0</strain>
        <tissue evidence="1">Leaf</tissue>
    </source>
</reference>
<keyword evidence="2" id="KW-1185">Reference proteome</keyword>
<comment type="caution">
    <text evidence="1">The sequence shown here is derived from an EMBL/GenBank/DDBJ whole genome shotgun (WGS) entry which is preliminary data.</text>
</comment>
<evidence type="ECO:0000313" key="1">
    <source>
        <dbReference type="EMBL" id="MBA0797006.1"/>
    </source>
</evidence>
<gene>
    <name evidence="1" type="ORF">Gohar_007732</name>
</gene>